<evidence type="ECO:0000256" key="1">
    <source>
        <dbReference type="SAM" id="MobiDB-lite"/>
    </source>
</evidence>
<proteinExistence type="predicted"/>
<keyword evidence="3" id="KW-1185">Reference proteome</keyword>
<dbReference type="Proteomes" id="UP000756921">
    <property type="component" value="Unassembled WGS sequence"/>
</dbReference>
<accession>A0A9P6KSV1</accession>
<feature type="region of interest" description="Disordered" evidence="1">
    <location>
        <begin position="1"/>
        <end position="20"/>
    </location>
</feature>
<feature type="region of interest" description="Disordered" evidence="1">
    <location>
        <begin position="123"/>
        <end position="178"/>
    </location>
</feature>
<evidence type="ECO:0000313" key="3">
    <source>
        <dbReference type="Proteomes" id="UP000756921"/>
    </source>
</evidence>
<gene>
    <name evidence="2" type="ORF">PMIN01_03486</name>
</gene>
<sequence>MGLSPCKFHPQPHTGGAQNLLGAANTTTRATPLCRRDSSARPKQDLPFAVLPAESDLIPATRPLTGATPRQHRHHRAPSAEEIDFFVFPVDCHRDAMQPSTLLHANLGKSASVTLAGGRFEASSCSSLVPPTQQAQQAQQTPASFSPATNICTTNDSTAEQTTTTMTTQSKRRPRGTANLQSHALFLARAVTMRPSDCQSPKSSSHPPSNSASVLAFQAPAESSNPPSSLLLPRYQGEARGSGAVTRVRVRIGIYQHWHWHRHCREVDVELGLARETYLAILPSPMVAWMAGRQRYRFYLPVPTYQSLPTSPYLPVPTYQSLPTYYVGSRRCGSHPRI</sequence>
<evidence type="ECO:0000313" key="2">
    <source>
        <dbReference type="EMBL" id="KAF9738203.1"/>
    </source>
</evidence>
<protein>
    <submittedName>
        <fullName evidence="2">Uncharacterized protein</fullName>
    </submittedName>
</protein>
<dbReference type="EMBL" id="WJXW01000003">
    <property type="protein sequence ID" value="KAF9738203.1"/>
    <property type="molecule type" value="Genomic_DNA"/>
</dbReference>
<organism evidence="2 3">
    <name type="scientific">Paraphaeosphaeria minitans</name>
    <dbReference type="NCBI Taxonomy" id="565426"/>
    <lineage>
        <taxon>Eukaryota</taxon>
        <taxon>Fungi</taxon>
        <taxon>Dikarya</taxon>
        <taxon>Ascomycota</taxon>
        <taxon>Pezizomycotina</taxon>
        <taxon>Dothideomycetes</taxon>
        <taxon>Pleosporomycetidae</taxon>
        <taxon>Pleosporales</taxon>
        <taxon>Massarineae</taxon>
        <taxon>Didymosphaeriaceae</taxon>
        <taxon>Paraphaeosphaeria</taxon>
    </lineage>
</organism>
<comment type="caution">
    <text evidence="2">The sequence shown here is derived from an EMBL/GenBank/DDBJ whole genome shotgun (WGS) entry which is preliminary data.</text>
</comment>
<reference evidence="2" key="1">
    <citation type="journal article" date="2020" name="Mol. Plant Microbe Interact.">
        <title>Genome Sequence of the Biocontrol Agent Coniothyrium minitans strain Conio (IMI 134523).</title>
        <authorList>
            <person name="Patel D."/>
            <person name="Shittu T.A."/>
            <person name="Baroncelli R."/>
            <person name="Muthumeenakshi S."/>
            <person name="Osborne T.H."/>
            <person name="Janganan T.K."/>
            <person name="Sreenivasaprasad S."/>
        </authorList>
    </citation>
    <scope>NUCLEOTIDE SEQUENCE</scope>
    <source>
        <strain evidence="2">Conio</strain>
    </source>
</reference>
<name>A0A9P6KSV1_9PLEO</name>
<dbReference type="AlphaFoldDB" id="A0A9P6KSV1"/>
<feature type="compositionally biased region" description="Polar residues" evidence="1">
    <location>
        <begin position="144"/>
        <end position="161"/>
    </location>
</feature>
<feature type="compositionally biased region" description="Low complexity" evidence="1">
    <location>
        <begin position="130"/>
        <end position="143"/>
    </location>
</feature>